<keyword evidence="11 14" id="KW-0131">Cell cycle</keyword>
<dbReference type="SUPFAM" id="SSF53244">
    <property type="entry name" value="MurD-like peptide ligases, peptide-binding domain"/>
    <property type="match status" value="1"/>
</dbReference>
<organism evidence="18 19">
    <name type="scientific">Candidatus Faeciplasma gallinarum</name>
    <dbReference type="NCBI Taxonomy" id="2840799"/>
    <lineage>
        <taxon>Bacteria</taxon>
        <taxon>Bacillati</taxon>
        <taxon>Bacillota</taxon>
        <taxon>Clostridia</taxon>
        <taxon>Eubacteriales</taxon>
        <taxon>Oscillospiraceae</taxon>
        <taxon>Oscillospiraceae incertae sedis</taxon>
        <taxon>Candidatus Faeciplasma</taxon>
    </lineage>
</organism>
<dbReference type="Gene3D" id="3.40.1190.10">
    <property type="entry name" value="Mur-like, catalytic domain"/>
    <property type="match status" value="1"/>
</dbReference>
<feature type="domain" description="Mur ligase N-terminal catalytic" evidence="15">
    <location>
        <begin position="15"/>
        <end position="108"/>
    </location>
</feature>
<evidence type="ECO:0000256" key="10">
    <source>
        <dbReference type="ARBA" id="ARBA00022984"/>
    </source>
</evidence>
<dbReference type="Pfam" id="PF02875">
    <property type="entry name" value="Mur_ligase_C"/>
    <property type="match status" value="1"/>
</dbReference>
<comment type="subcellular location">
    <subcellularLocation>
        <location evidence="1 14">Cytoplasm</location>
    </subcellularLocation>
</comment>
<dbReference type="Gene3D" id="3.90.190.20">
    <property type="entry name" value="Mur ligase, C-terminal domain"/>
    <property type="match status" value="1"/>
</dbReference>
<name>A0A9D1ENT2_9FIRM</name>
<dbReference type="InterPro" id="IPR050061">
    <property type="entry name" value="MurCDEF_pg_biosynth"/>
</dbReference>
<dbReference type="InterPro" id="IPR013221">
    <property type="entry name" value="Mur_ligase_cen"/>
</dbReference>
<dbReference type="GO" id="GO:0008763">
    <property type="term" value="F:UDP-N-acetylmuramate-L-alanine ligase activity"/>
    <property type="evidence" value="ECO:0007669"/>
    <property type="project" value="UniProtKB-UniRule"/>
</dbReference>
<keyword evidence="6 14" id="KW-0132">Cell division</keyword>
<comment type="catalytic activity">
    <reaction evidence="13 14">
        <text>UDP-N-acetyl-alpha-D-muramate + L-alanine + ATP = UDP-N-acetyl-alpha-D-muramoyl-L-alanine + ADP + phosphate + H(+)</text>
        <dbReference type="Rhea" id="RHEA:23372"/>
        <dbReference type="ChEBI" id="CHEBI:15378"/>
        <dbReference type="ChEBI" id="CHEBI:30616"/>
        <dbReference type="ChEBI" id="CHEBI:43474"/>
        <dbReference type="ChEBI" id="CHEBI:57972"/>
        <dbReference type="ChEBI" id="CHEBI:70757"/>
        <dbReference type="ChEBI" id="CHEBI:83898"/>
        <dbReference type="ChEBI" id="CHEBI:456216"/>
        <dbReference type="EC" id="6.3.2.8"/>
    </reaction>
</comment>
<evidence type="ECO:0000256" key="4">
    <source>
        <dbReference type="ARBA" id="ARBA00022490"/>
    </source>
</evidence>
<comment type="pathway">
    <text evidence="2 14">Cell wall biogenesis; peptidoglycan biosynthesis.</text>
</comment>
<evidence type="ECO:0000313" key="19">
    <source>
        <dbReference type="Proteomes" id="UP000823982"/>
    </source>
</evidence>
<keyword evidence="7 14" id="KW-0547">Nucleotide-binding</keyword>
<evidence type="ECO:0000256" key="8">
    <source>
        <dbReference type="ARBA" id="ARBA00022840"/>
    </source>
</evidence>
<evidence type="ECO:0000256" key="2">
    <source>
        <dbReference type="ARBA" id="ARBA00004752"/>
    </source>
</evidence>
<evidence type="ECO:0000259" key="17">
    <source>
        <dbReference type="Pfam" id="PF08245"/>
    </source>
</evidence>
<evidence type="ECO:0000256" key="12">
    <source>
        <dbReference type="ARBA" id="ARBA00023316"/>
    </source>
</evidence>
<keyword evidence="5 14" id="KW-0436">Ligase</keyword>
<proteinExistence type="inferred from homology"/>
<dbReference type="InterPro" id="IPR004101">
    <property type="entry name" value="Mur_ligase_C"/>
</dbReference>
<dbReference type="Pfam" id="PF08245">
    <property type="entry name" value="Mur_ligase_M"/>
    <property type="match status" value="1"/>
</dbReference>
<dbReference type="GO" id="GO:0051301">
    <property type="term" value="P:cell division"/>
    <property type="evidence" value="ECO:0007669"/>
    <property type="project" value="UniProtKB-KW"/>
</dbReference>
<dbReference type="GO" id="GO:0071555">
    <property type="term" value="P:cell wall organization"/>
    <property type="evidence" value="ECO:0007669"/>
    <property type="project" value="UniProtKB-KW"/>
</dbReference>
<dbReference type="InterPro" id="IPR036565">
    <property type="entry name" value="Mur-like_cat_sf"/>
</dbReference>
<evidence type="ECO:0000256" key="3">
    <source>
        <dbReference type="ARBA" id="ARBA00012211"/>
    </source>
</evidence>
<dbReference type="Proteomes" id="UP000823982">
    <property type="component" value="Unassembled WGS sequence"/>
</dbReference>
<evidence type="ECO:0000256" key="9">
    <source>
        <dbReference type="ARBA" id="ARBA00022960"/>
    </source>
</evidence>
<feature type="binding site" evidence="14">
    <location>
        <begin position="121"/>
        <end position="127"/>
    </location>
    <ligand>
        <name>ATP</name>
        <dbReference type="ChEBI" id="CHEBI:30616"/>
    </ligand>
</feature>
<dbReference type="PANTHER" id="PTHR43445">
    <property type="entry name" value="UDP-N-ACETYLMURAMATE--L-ALANINE LIGASE-RELATED"/>
    <property type="match status" value="1"/>
</dbReference>
<dbReference type="Pfam" id="PF01225">
    <property type="entry name" value="Mur_ligase"/>
    <property type="match status" value="1"/>
</dbReference>
<evidence type="ECO:0000256" key="13">
    <source>
        <dbReference type="ARBA" id="ARBA00047833"/>
    </source>
</evidence>
<reference evidence="18" key="2">
    <citation type="journal article" date="2021" name="PeerJ">
        <title>Extensive microbial diversity within the chicken gut microbiome revealed by metagenomics and culture.</title>
        <authorList>
            <person name="Gilroy R."/>
            <person name="Ravi A."/>
            <person name="Getino M."/>
            <person name="Pursley I."/>
            <person name="Horton D.L."/>
            <person name="Alikhan N.F."/>
            <person name="Baker D."/>
            <person name="Gharbi K."/>
            <person name="Hall N."/>
            <person name="Watson M."/>
            <person name="Adriaenssens E.M."/>
            <person name="Foster-Nyarko E."/>
            <person name="Jarju S."/>
            <person name="Secka A."/>
            <person name="Antonio M."/>
            <person name="Oren A."/>
            <person name="Chaudhuri R.R."/>
            <person name="La Ragione R."/>
            <person name="Hildebrand F."/>
            <person name="Pallen M.J."/>
        </authorList>
    </citation>
    <scope>NUCLEOTIDE SEQUENCE</scope>
    <source>
        <strain evidence="18">CHK157-1446</strain>
    </source>
</reference>
<dbReference type="EC" id="6.3.2.8" evidence="3 14"/>
<comment type="similarity">
    <text evidence="14">Belongs to the MurCDEF family.</text>
</comment>
<dbReference type="InterPro" id="IPR000713">
    <property type="entry name" value="Mur_ligase_N"/>
</dbReference>
<evidence type="ECO:0000256" key="5">
    <source>
        <dbReference type="ARBA" id="ARBA00022598"/>
    </source>
</evidence>
<gene>
    <name evidence="14 18" type="primary">murC</name>
    <name evidence="18" type="ORF">IAD01_02965</name>
</gene>
<reference evidence="18" key="1">
    <citation type="submission" date="2020-10" db="EMBL/GenBank/DDBJ databases">
        <authorList>
            <person name="Gilroy R."/>
        </authorList>
    </citation>
    <scope>NUCLEOTIDE SEQUENCE</scope>
    <source>
        <strain evidence="18">CHK157-1446</strain>
    </source>
</reference>
<dbReference type="SUPFAM" id="SSF53623">
    <property type="entry name" value="MurD-like peptide ligases, catalytic domain"/>
    <property type="match status" value="1"/>
</dbReference>
<dbReference type="InterPro" id="IPR036615">
    <property type="entry name" value="Mur_ligase_C_dom_sf"/>
</dbReference>
<dbReference type="AlphaFoldDB" id="A0A9D1ENT2"/>
<keyword evidence="10 14" id="KW-0573">Peptidoglycan synthesis</keyword>
<evidence type="ECO:0000256" key="14">
    <source>
        <dbReference type="HAMAP-Rule" id="MF_00046"/>
    </source>
</evidence>
<dbReference type="GO" id="GO:0005524">
    <property type="term" value="F:ATP binding"/>
    <property type="evidence" value="ECO:0007669"/>
    <property type="project" value="UniProtKB-UniRule"/>
</dbReference>
<comment type="caution">
    <text evidence="18">The sequence shown here is derived from an EMBL/GenBank/DDBJ whole genome shotgun (WGS) entry which is preliminary data.</text>
</comment>
<dbReference type="GO" id="GO:0008360">
    <property type="term" value="P:regulation of cell shape"/>
    <property type="evidence" value="ECO:0007669"/>
    <property type="project" value="UniProtKB-KW"/>
</dbReference>
<dbReference type="PANTHER" id="PTHR43445:SF3">
    <property type="entry name" value="UDP-N-ACETYLMURAMATE--L-ALANINE LIGASE"/>
    <property type="match status" value="1"/>
</dbReference>
<protein>
    <recommendedName>
        <fullName evidence="3 14">UDP-N-acetylmuramate--L-alanine ligase</fullName>
        <ecNumber evidence="3 14">6.3.2.8</ecNumber>
    </recommendedName>
    <alternativeName>
        <fullName evidence="14">UDP-N-acetylmuramoyl-L-alanine synthetase</fullName>
    </alternativeName>
</protein>
<keyword evidence="9 14" id="KW-0133">Cell shape</keyword>
<dbReference type="SUPFAM" id="SSF51984">
    <property type="entry name" value="MurCD N-terminal domain"/>
    <property type="match status" value="1"/>
</dbReference>
<dbReference type="NCBIfam" id="TIGR01082">
    <property type="entry name" value="murC"/>
    <property type="match status" value="1"/>
</dbReference>
<dbReference type="GO" id="GO:0009252">
    <property type="term" value="P:peptidoglycan biosynthetic process"/>
    <property type="evidence" value="ECO:0007669"/>
    <property type="project" value="UniProtKB-UniRule"/>
</dbReference>
<keyword evidence="12 14" id="KW-0961">Cell wall biogenesis/degradation</keyword>
<accession>A0A9D1ENT2</accession>
<evidence type="ECO:0000256" key="6">
    <source>
        <dbReference type="ARBA" id="ARBA00022618"/>
    </source>
</evidence>
<evidence type="ECO:0000313" key="18">
    <source>
        <dbReference type="EMBL" id="HIS24347.1"/>
    </source>
</evidence>
<feature type="domain" description="Mur ligase central" evidence="17">
    <location>
        <begin position="119"/>
        <end position="298"/>
    </location>
</feature>
<evidence type="ECO:0000256" key="7">
    <source>
        <dbReference type="ARBA" id="ARBA00022741"/>
    </source>
</evidence>
<feature type="domain" description="Mur ligase C-terminal" evidence="16">
    <location>
        <begin position="320"/>
        <end position="445"/>
    </location>
</feature>
<dbReference type="GO" id="GO:0005737">
    <property type="term" value="C:cytoplasm"/>
    <property type="evidence" value="ECO:0007669"/>
    <property type="project" value="UniProtKB-SubCell"/>
</dbReference>
<keyword evidence="8 14" id="KW-0067">ATP-binding</keyword>
<dbReference type="EMBL" id="DVIR01000030">
    <property type="protein sequence ID" value="HIS24347.1"/>
    <property type="molecule type" value="Genomic_DNA"/>
</dbReference>
<evidence type="ECO:0000256" key="1">
    <source>
        <dbReference type="ARBA" id="ARBA00004496"/>
    </source>
</evidence>
<sequence length="465" mass="50325">MDNSKQKNILNGKKHIHFIGIGGSGMYPLAQILHGLGYCLTGSDNNETETLDAVRALGIPVYSGQRAENIEGADLIVHTAAIMSDNPELIAAKASGAPVLERSELLGLVTSWYDRAVCISGTHGKTTTSCMLTQIFLDAGVDVSCVLGGKMKSINGSGRFGSSDILVCESCEFVDTFLKLYPDIAVILNIDEDHLDYFKTLDNLKRSFEKFANNASKCIIYNRDDKNTAEVVARTHLKKDKVSFGWAEQSDFYPVVKGVKGLVTQFEIYRRGKLFTTAEIHVPGMHNVINATAAAAAADYCGVSAEKIAAGLKDFAGAIRRFEKIAQVGGVTIVDDYAHHPAEIAATLKSAAGLGFKRIVAVHQPFTYSRTAMLLDDFAKALSHADKVVLTEIMGSREKNTYGIHSSDLAAKIPGCTLTPSFDECVSYLEENVREGDLVITLGCGDIYKVAKRLAARLEQRQGGV</sequence>
<keyword evidence="4 14" id="KW-0963">Cytoplasm</keyword>
<evidence type="ECO:0000256" key="11">
    <source>
        <dbReference type="ARBA" id="ARBA00023306"/>
    </source>
</evidence>
<dbReference type="InterPro" id="IPR005758">
    <property type="entry name" value="UDP-N-AcMur_Ala_ligase_MurC"/>
</dbReference>
<evidence type="ECO:0000259" key="16">
    <source>
        <dbReference type="Pfam" id="PF02875"/>
    </source>
</evidence>
<dbReference type="Gene3D" id="3.40.50.720">
    <property type="entry name" value="NAD(P)-binding Rossmann-like Domain"/>
    <property type="match status" value="1"/>
</dbReference>
<evidence type="ECO:0000259" key="15">
    <source>
        <dbReference type="Pfam" id="PF01225"/>
    </source>
</evidence>
<comment type="function">
    <text evidence="14">Cell wall formation.</text>
</comment>
<dbReference type="HAMAP" id="MF_00046">
    <property type="entry name" value="MurC"/>
    <property type="match status" value="1"/>
</dbReference>